<comment type="similarity">
    <text evidence="1">Belongs to the carbohydrate kinase PfkB family.</text>
</comment>
<evidence type="ECO:0000313" key="5">
    <source>
        <dbReference type="EMBL" id="KAB1225761.1"/>
    </source>
</evidence>
<dbReference type="InterPro" id="IPR011611">
    <property type="entry name" value="PfkB_dom"/>
</dbReference>
<evidence type="ECO:0000256" key="1">
    <source>
        <dbReference type="ARBA" id="ARBA00010688"/>
    </source>
</evidence>
<dbReference type="PROSITE" id="PS00584">
    <property type="entry name" value="PFKB_KINASES_2"/>
    <property type="match status" value="1"/>
</dbReference>
<keyword evidence="6" id="KW-1185">Reference proteome</keyword>
<dbReference type="AlphaFoldDB" id="A0A6A1WKK8"/>
<accession>A0A6A1WKK8</accession>
<evidence type="ECO:0000259" key="4">
    <source>
        <dbReference type="Pfam" id="PF00294"/>
    </source>
</evidence>
<comment type="caution">
    <text evidence="5">The sequence shown here is derived from an EMBL/GenBank/DDBJ whole genome shotgun (WGS) entry which is preliminary data.</text>
</comment>
<dbReference type="InterPro" id="IPR029056">
    <property type="entry name" value="Ribokinase-like"/>
</dbReference>
<sequence>MVRDLKEPEMVQPNLLSRRGLIVGNYCHDVLFRDGVVVAETLGGAASFISAVLDGMSVAYSLVSKVGPDFAYTTGRSPMVIPTSRTTLFHAHFDWGMDRDGHRDRVLKRVSACDPILPSDLPETRFDFGMAVGVGGEISPETLEQMLEICNVVFVDIQALIREFDSVDGTVRHVGLKESGFFHLLPRVGFLKASAEEAVFMDVEEVRKYCCVVVTHGKDGCTVYWKDGEWEIAPFAANQVDPTGAGDSFLGGFAAGLVRGLAVPDAALIGNLFGSLTVGQIGLPAFDSKLLQKLHVLHLSYWQNLRFFYLSYQPYFLFVLFMVTREMSAICSINMRVKDEVQRRKMQCISCNERRDEELRFTNLAGHEQFHASLDGAKLIPTSVVQECGWDLPSSPPGAVEQAILSQYTGELKLVLNSIHEDNIQTVEGKQ</sequence>
<gene>
    <name evidence="5" type="ORF">CJ030_MR1G019920</name>
</gene>
<reference evidence="5 6" key="1">
    <citation type="journal article" date="2019" name="Plant Biotechnol. J.">
        <title>The red bayberry genome and genetic basis of sex determination.</title>
        <authorList>
            <person name="Jia H.M."/>
            <person name="Jia H.J."/>
            <person name="Cai Q.L."/>
            <person name="Wang Y."/>
            <person name="Zhao H.B."/>
            <person name="Yang W.F."/>
            <person name="Wang G.Y."/>
            <person name="Li Y.H."/>
            <person name="Zhan D.L."/>
            <person name="Shen Y.T."/>
            <person name="Niu Q.F."/>
            <person name="Chang L."/>
            <person name="Qiu J."/>
            <person name="Zhao L."/>
            <person name="Xie H.B."/>
            <person name="Fu W.Y."/>
            <person name="Jin J."/>
            <person name="Li X.W."/>
            <person name="Jiao Y."/>
            <person name="Zhou C.C."/>
            <person name="Tu T."/>
            <person name="Chai C.Y."/>
            <person name="Gao J.L."/>
            <person name="Fan L.J."/>
            <person name="van de Weg E."/>
            <person name="Wang J.Y."/>
            <person name="Gao Z.S."/>
        </authorList>
    </citation>
    <scope>NUCLEOTIDE SEQUENCE [LARGE SCALE GENOMIC DNA]</scope>
    <source>
        <tissue evidence="5">Leaves</tissue>
    </source>
</reference>
<dbReference type="PANTHER" id="PTHR43085">
    <property type="entry name" value="HEXOKINASE FAMILY MEMBER"/>
    <property type="match status" value="1"/>
</dbReference>
<dbReference type="GO" id="GO:0016301">
    <property type="term" value="F:kinase activity"/>
    <property type="evidence" value="ECO:0007669"/>
    <property type="project" value="UniProtKB-KW"/>
</dbReference>
<dbReference type="InterPro" id="IPR002173">
    <property type="entry name" value="Carboh/pur_kinase_PfkB_CS"/>
</dbReference>
<keyword evidence="2" id="KW-0808">Transferase</keyword>
<evidence type="ECO:0000313" key="6">
    <source>
        <dbReference type="Proteomes" id="UP000516437"/>
    </source>
</evidence>
<dbReference type="SUPFAM" id="SSF53613">
    <property type="entry name" value="Ribokinase-like"/>
    <property type="match status" value="1"/>
</dbReference>
<dbReference type="Pfam" id="PF00294">
    <property type="entry name" value="PfkB"/>
    <property type="match status" value="1"/>
</dbReference>
<dbReference type="PANTHER" id="PTHR43085:SF13">
    <property type="entry name" value="INOSITOL 3-KINASE"/>
    <property type="match status" value="1"/>
</dbReference>
<dbReference type="Proteomes" id="UP000516437">
    <property type="component" value="Chromosome 1"/>
</dbReference>
<feature type="domain" description="Carbohydrate kinase PfkB" evidence="4">
    <location>
        <begin position="203"/>
        <end position="282"/>
    </location>
</feature>
<evidence type="ECO:0000256" key="3">
    <source>
        <dbReference type="ARBA" id="ARBA00022777"/>
    </source>
</evidence>
<dbReference type="GO" id="GO:0010264">
    <property type="term" value="P:myo-inositol hexakisphosphate biosynthetic process"/>
    <property type="evidence" value="ECO:0007669"/>
    <property type="project" value="TreeGrafter"/>
</dbReference>
<dbReference type="EMBL" id="RXIC02000019">
    <property type="protein sequence ID" value="KAB1225761.1"/>
    <property type="molecule type" value="Genomic_DNA"/>
</dbReference>
<organism evidence="5 6">
    <name type="scientific">Morella rubra</name>
    <name type="common">Chinese bayberry</name>
    <dbReference type="NCBI Taxonomy" id="262757"/>
    <lineage>
        <taxon>Eukaryota</taxon>
        <taxon>Viridiplantae</taxon>
        <taxon>Streptophyta</taxon>
        <taxon>Embryophyta</taxon>
        <taxon>Tracheophyta</taxon>
        <taxon>Spermatophyta</taxon>
        <taxon>Magnoliopsida</taxon>
        <taxon>eudicotyledons</taxon>
        <taxon>Gunneridae</taxon>
        <taxon>Pentapetalae</taxon>
        <taxon>rosids</taxon>
        <taxon>fabids</taxon>
        <taxon>Fagales</taxon>
        <taxon>Myricaceae</taxon>
        <taxon>Morella</taxon>
    </lineage>
</organism>
<proteinExistence type="inferred from homology"/>
<name>A0A6A1WKK8_9ROSI</name>
<evidence type="ECO:0000256" key="2">
    <source>
        <dbReference type="ARBA" id="ARBA00022679"/>
    </source>
</evidence>
<keyword evidence="3" id="KW-0418">Kinase</keyword>
<dbReference type="InterPro" id="IPR050306">
    <property type="entry name" value="PfkB_Carbo_kinase"/>
</dbReference>
<protein>
    <recommendedName>
        <fullName evidence="4">Carbohydrate kinase PfkB domain-containing protein</fullName>
    </recommendedName>
</protein>
<dbReference type="Gene3D" id="3.40.1190.20">
    <property type="match status" value="1"/>
</dbReference>
<dbReference type="OrthoDB" id="497927at2759"/>